<dbReference type="EMBL" id="BK015568">
    <property type="protein sequence ID" value="DAE13694.1"/>
    <property type="molecule type" value="Genomic_DNA"/>
</dbReference>
<accession>A0A8S5Q318</accession>
<proteinExistence type="predicted"/>
<evidence type="ECO:0000313" key="1">
    <source>
        <dbReference type="EMBL" id="DAE13694.1"/>
    </source>
</evidence>
<reference evidence="1" key="1">
    <citation type="journal article" date="2021" name="Proc. Natl. Acad. Sci. U.S.A.">
        <title>A Catalog of Tens of Thousands of Viruses from Human Metagenomes Reveals Hidden Associations with Chronic Diseases.</title>
        <authorList>
            <person name="Tisza M.J."/>
            <person name="Buck C.B."/>
        </authorList>
    </citation>
    <scope>NUCLEOTIDE SEQUENCE</scope>
    <source>
        <strain evidence="1">CtQqU1</strain>
    </source>
</reference>
<sequence>MFTSLVSVNHSVLSDCCPVAAINPIDGIVVQPIQRGKRFAIKFKRFKNRIHDVNNGTCFCNASRVFVRVDPHTQGNGSILAVTSRINVYRKIAVFLYLHTRKLFDVAVIDFTSNENAGHLLSQFLSNSREDRIEIIDQLFQTSLHVAST</sequence>
<organism evidence="1">
    <name type="scientific">Siphoviridae sp. ctQqU1</name>
    <dbReference type="NCBI Taxonomy" id="2825496"/>
    <lineage>
        <taxon>Viruses</taxon>
        <taxon>Duplodnaviria</taxon>
        <taxon>Heunggongvirae</taxon>
        <taxon>Uroviricota</taxon>
        <taxon>Caudoviricetes</taxon>
    </lineage>
</organism>
<protein>
    <submittedName>
        <fullName evidence="1">Uncharacterized protein</fullName>
    </submittedName>
</protein>
<name>A0A8S5Q318_9CAUD</name>